<gene>
    <name evidence="1" type="ORF">LZ11_02394</name>
</gene>
<evidence type="ECO:0000313" key="2">
    <source>
        <dbReference type="Proteomes" id="UP000322294"/>
    </source>
</evidence>
<sequence>MTETGFFNGIRAKDNTVLNIKQKAIRIILFFDFGNLFWFYSKIC</sequence>
<keyword evidence="2" id="KW-1185">Reference proteome</keyword>
<dbReference type="EMBL" id="VNHO01000044">
    <property type="protein sequence ID" value="TYP47673.1"/>
    <property type="molecule type" value="Genomic_DNA"/>
</dbReference>
<dbReference type="AlphaFoldDB" id="A0A5S5AEC6"/>
<protein>
    <submittedName>
        <fullName evidence="1">Uncharacterized protein</fullName>
    </submittedName>
</protein>
<reference evidence="1 2" key="1">
    <citation type="submission" date="2019-07" db="EMBL/GenBank/DDBJ databases">
        <title>Genomic Encyclopedia of Type Strains, Phase I: the one thousand microbial genomes (KMG-I) project.</title>
        <authorList>
            <person name="Kyrpides N."/>
        </authorList>
    </citation>
    <scope>NUCLEOTIDE SEQUENCE [LARGE SCALE GENOMIC DNA]</scope>
    <source>
        <strain evidence="1 2">DSM 16647</strain>
    </source>
</reference>
<name>A0A5S5AEC6_9FIRM</name>
<accession>A0A5S5AEC6</accession>
<dbReference type="Proteomes" id="UP000322294">
    <property type="component" value="Unassembled WGS sequence"/>
</dbReference>
<organism evidence="1 2">
    <name type="scientific">Thermosediminibacter litoriperuensis</name>
    <dbReference type="NCBI Taxonomy" id="291989"/>
    <lineage>
        <taxon>Bacteria</taxon>
        <taxon>Bacillati</taxon>
        <taxon>Bacillota</taxon>
        <taxon>Clostridia</taxon>
        <taxon>Thermosediminibacterales</taxon>
        <taxon>Thermosediminibacteraceae</taxon>
        <taxon>Thermosediminibacter</taxon>
    </lineage>
</organism>
<evidence type="ECO:0000313" key="1">
    <source>
        <dbReference type="EMBL" id="TYP47673.1"/>
    </source>
</evidence>
<proteinExistence type="predicted"/>
<comment type="caution">
    <text evidence="1">The sequence shown here is derived from an EMBL/GenBank/DDBJ whole genome shotgun (WGS) entry which is preliminary data.</text>
</comment>